<reference evidence="1 2" key="1">
    <citation type="submission" date="2020-08" db="EMBL/GenBank/DDBJ databases">
        <title>Genomic Encyclopedia of Archaeal and Bacterial Type Strains, Phase II (KMG-II): from individual species to whole genera.</title>
        <authorList>
            <person name="Goeker M."/>
        </authorList>
    </citation>
    <scope>NUCLEOTIDE SEQUENCE [LARGE SCALE GENOMIC DNA]</scope>
    <source>
        <strain evidence="1 2">DSM 43850</strain>
    </source>
</reference>
<sequence length="88" mass="9328">MATAEHARVEQAPGGARRLVLDGPFEPRGERLHVLLGDRLVGYGELAEDLATASVELTTEVPPGTAVAYRYGETGRIAGRGTLQEVGK</sequence>
<evidence type="ECO:0000313" key="2">
    <source>
        <dbReference type="Proteomes" id="UP000517916"/>
    </source>
</evidence>
<keyword evidence="2" id="KW-1185">Reference proteome</keyword>
<protein>
    <submittedName>
        <fullName evidence="1">Uncharacterized protein</fullName>
    </submittedName>
</protein>
<dbReference type="EMBL" id="JACJID010000004">
    <property type="protein sequence ID" value="MBA8928273.1"/>
    <property type="molecule type" value="Genomic_DNA"/>
</dbReference>
<accession>A0ABR6BMY8</accession>
<dbReference type="RefSeq" id="WP_182838816.1">
    <property type="nucleotide sequence ID" value="NZ_BAAABQ010000073.1"/>
</dbReference>
<gene>
    <name evidence="1" type="ORF">BC739_005490</name>
</gene>
<name>A0ABR6BMY8_9PSEU</name>
<organism evidence="1 2">
    <name type="scientific">Kutzneria viridogrisea</name>
    <dbReference type="NCBI Taxonomy" id="47990"/>
    <lineage>
        <taxon>Bacteria</taxon>
        <taxon>Bacillati</taxon>
        <taxon>Actinomycetota</taxon>
        <taxon>Actinomycetes</taxon>
        <taxon>Pseudonocardiales</taxon>
        <taxon>Pseudonocardiaceae</taxon>
        <taxon>Kutzneria</taxon>
    </lineage>
</organism>
<proteinExistence type="predicted"/>
<dbReference type="Proteomes" id="UP000517916">
    <property type="component" value="Unassembled WGS sequence"/>
</dbReference>
<evidence type="ECO:0000313" key="1">
    <source>
        <dbReference type="EMBL" id="MBA8928273.1"/>
    </source>
</evidence>
<comment type="caution">
    <text evidence="1">The sequence shown here is derived from an EMBL/GenBank/DDBJ whole genome shotgun (WGS) entry which is preliminary data.</text>
</comment>